<feature type="chain" id="PRO_5003304623" evidence="1">
    <location>
        <begin position="23"/>
        <end position="813"/>
    </location>
</feature>
<evidence type="ECO:0000256" key="1">
    <source>
        <dbReference type="SAM" id="SignalP"/>
    </source>
</evidence>
<dbReference type="PANTHER" id="PTHR47197:SF3">
    <property type="entry name" value="DIHYDRO-HEME D1 DEHYDROGENASE"/>
    <property type="match status" value="1"/>
</dbReference>
<organism evidence="2 3">
    <name type="scientific">Desulfocurvibacter africanus subsp. africanus str. Walvis Bay</name>
    <dbReference type="NCBI Taxonomy" id="690850"/>
    <lineage>
        <taxon>Bacteria</taxon>
        <taxon>Pseudomonadati</taxon>
        <taxon>Thermodesulfobacteriota</taxon>
        <taxon>Desulfovibrionia</taxon>
        <taxon>Desulfovibrionales</taxon>
        <taxon>Desulfovibrionaceae</taxon>
        <taxon>Desulfocurvibacter</taxon>
    </lineage>
</organism>
<dbReference type="AlphaFoldDB" id="F3YZL5"/>
<reference evidence="2 3" key="1">
    <citation type="journal article" date="2011" name="J. Bacteriol.">
        <title>Genome sequence of the mercury-methylating and pleomorphic Desulfovibrio africanus Strain Walvis Bay.</title>
        <authorList>
            <person name="Brown S.D."/>
            <person name="Wall J.D."/>
            <person name="Kucken A.M."/>
            <person name="Gilmour C.C."/>
            <person name="Podar M."/>
            <person name="Brandt C.C."/>
            <person name="Teshima H."/>
            <person name="Detter J.C."/>
            <person name="Han C.S."/>
            <person name="Land M.L."/>
            <person name="Lucas S."/>
            <person name="Han J."/>
            <person name="Pennacchio L."/>
            <person name="Nolan M."/>
            <person name="Pitluck S."/>
            <person name="Woyke T."/>
            <person name="Goodwin L."/>
            <person name="Palumbo A.V."/>
            <person name="Elias D.A."/>
        </authorList>
    </citation>
    <scope>NUCLEOTIDE SEQUENCE [LARGE SCALE GENOMIC DNA]</scope>
    <source>
        <strain evidence="2 3">Walvis Bay</strain>
    </source>
</reference>
<name>F3YZL5_DESAF</name>
<dbReference type="InterPro" id="IPR011044">
    <property type="entry name" value="Quino_amine_DH_bsu"/>
</dbReference>
<dbReference type="InterPro" id="IPR013783">
    <property type="entry name" value="Ig-like_fold"/>
</dbReference>
<dbReference type="InterPro" id="IPR035986">
    <property type="entry name" value="PKD_dom_sf"/>
</dbReference>
<dbReference type="PANTHER" id="PTHR47197">
    <property type="entry name" value="PROTEIN NIRF"/>
    <property type="match status" value="1"/>
</dbReference>
<dbReference type="KEGG" id="daf:Desaf_1376"/>
<sequence length="813" mass="85638">MRLATICSSRLLIPILIVAALAQTLPAGGQELVEVGSMPYGPCYATALNSARDVAFLGNGSVLQAVDVFSPLEPVLVGELQLPGAVHDLFYGGERLYVANGHGGLRVITMEYETDDAGMVTKVEFTEIGSVVGSLTDARNLDIVNNRAYIANGRHGLAVVDVEDPTQPELLGSYPMSGEALEVAVHPATERAYVAAGVVSERSGLFIIDVQDPASMQEITHTYDATDVSSVAVVGNLLYVLDRTNEKGLCVVTGINTDTPVQHLYFDTGGDKVSITVHNSSTLNQIVFVADGASGVSIVDVTDPDGFQMKSGGFIGGGDHLDTPGFATKVYATPGTDTTLVADDNGGLRILGKIGNMEGLWEMSFFDTPGLARGIAISGDVAYIADGDGVRVYDISSPLAFPELGMVALAKDFQGIAASGNVAYVTAPDGLHLVDATKPSAITTTPIFEELGNEDIPARKVAVVNNVLSMTNGDPDNGIILCILDVTTPSQPRDLDYPSMPPSLGLGIAMDKDMTYVAGSDGLYAIDRNKLPGTLRSIESLNSSVRVAVLGGYAYVTDADGLCILDVANAVDGAAARLTGRWPNPLSLTPTTVAVAGPTVYAVGENTLHQTVYAVGDNTLHVIDVTRVKNAEGVESDTITELDPLTLPLDKEGDILATSGNRVYVIAGAAGVRIYGVDRDAPVANAGADISLFSGFTAYLNAEASTDDVAVMKYNWRCLNSNIVPSDGDKSEARFITPKVSQPTQYEFELTVEDKAGRTSTDTMVVTVKPYTGRGESSSGSSGCTLSPEAGFRAEWLFLAGLMAVLRLRRRKR</sequence>
<dbReference type="eggNOG" id="COG3291">
    <property type="taxonomic scope" value="Bacteria"/>
</dbReference>
<dbReference type="eggNOG" id="COG5276">
    <property type="taxonomic scope" value="Bacteria"/>
</dbReference>
<protein>
    <submittedName>
        <fullName evidence="2">LVIVD repeat-containing protein</fullName>
    </submittedName>
</protein>
<keyword evidence="1" id="KW-0732">Signal</keyword>
<proteinExistence type="predicted"/>
<dbReference type="Pfam" id="PF08309">
    <property type="entry name" value="LVIVD"/>
    <property type="match status" value="6"/>
</dbReference>
<feature type="signal peptide" evidence="1">
    <location>
        <begin position="1"/>
        <end position="22"/>
    </location>
</feature>
<evidence type="ECO:0000313" key="2">
    <source>
        <dbReference type="EMBL" id="EGJ49714.1"/>
    </source>
</evidence>
<keyword evidence="3" id="KW-1185">Reference proteome</keyword>
<dbReference type="SUPFAM" id="SSF50969">
    <property type="entry name" value="YVTN repeat-like/Quinoprotein amine dehydrogenase"/>
    <property type="match status" value="1"/>
</dbReference>
<dbReference type="Gene3D" id="2.60.40.10">
    <property type="entry name" value="Immunoglobulins"/>
    <property type="match status" value="1"/>
</dbReference>
<dbReference type="Pfam" id="PF22352">
    <property type="entry name" value="K319L-like_PKD"/>
    <property type="match status" value="1"/>
</dbReference>
<dbReference type="RefSeq" id="WP_014259504.1">
    <property type="nucleotide sequence ID" value="NC_016629.1"/>
</dbReference>
<dbReference type="HOGENOM" id="CLU_347068_0_0_7"/>
<dbReference type="InterPro" id="IPR051200">
    <property type="entry name" value="Host-pathogen_enzymatic-act"/>
</dbReference>
<dbReference type="Proteomes" id="UP000007844">
    <property type="component" value="Chromosome"/>
</dbReference>
<dbReference type="InterPro" id="IPR013211">
    <property type="entry name" value="LVIVD"/>
</dbReference>
<accession>F3YZL5</accession>
<dbReference type="SUPFAM" id="SSF49299">
    <property type="entry name" value="PKD domain"/>
    <property type="match status" value="1"/>
</dbReference>
<evidence type="ECO:0000313" key="3">
    <source>
        <dbReference type="Proteomes" id="UP000007844"/>
    </source>
</evidence>
<dbReference type="SUPFAM" id="SSF82171">
    <property type="entry name" value="DPP6 N-terminal domain-like"/>
    <property type="match status" value="1"/>
</dbReference>
<dbReference type="EMBL" id="CP003221">
    <property type="protein sequence ID" value="EGJ49714.1"/>
    <property type="molecule type" value="Genomic_DNA"/>
</dbReference>
<gene>
    <name evidence="2" type="ORF">Desaf_1376</name>
</gene>